<organism evidence="1 2">
    <name type="scientific">Botryotinia fuckeliana (strain T4)</name>
    <name type="common">Noble rot fungus</name>
    <name type="synonym">Botrytis cinerea</name>
    <dbReference type="NCBI Taxonomy" id="999810"/>
    <lineage>
        <taxon>Eukaryota</taxon>
        <taxon>Fungi</taxon>
        <taxon>Dikarya</taxon>
        <taxon>Ascomycota</taxon>
        <taxon>Pezizomycotina</taxon>
        <taxon>Leotiomycetes</taxon>
        <taxon>Helotiales</taxon>
        <taxon>Sclerotiniaceae</taxon>
        <taxon>Botrytis</taxon>
    </lineage>
</organism>
<reference evidence="2" key="1">
    <citation type="journal article" date="2011" name="PLoS Genet.">
        <title>Genomic analysis of the necrotrophic fungal pathogens Sclerotinia sclerotiorum and Botrytis cinerea.</title>
        <authorList>
            <person name="Amselem J."/>
            <person name="Cuomo C.A."/>
            <person name="van Kan J.A."/>
            <person name="Viaud M."/>
            <person name="Benito E.P."/>
            <person name="Couloux A."/>
            <person name="Coutinho P.M."/>
            <person name="de Vries R.P."/>
            <person name="Dyer P.S."/>
            <person name="Fillinger S."/>
            <person name="Fournier E."/>
            <person name="Gout L."/>
            <person name="Hahn M."/>
            <person name="Kohn L."/>
            <person name="Lapalu N."/>
            <person name="Plummer K.M."/>
            <person name="Pradier J.M."/>
            <person name="Quevillon E."/>
            <person name="Sharon A."/>
            <person name="Simon A."/>
            <person name="ten Have A."/>
            <person name="Tudzynski B."/>
            <person name="Tudzynski P."/>
            <person name="Wincker P."/>
            <person name="Andrew M."/>
            <person name="Anthouard V."/>
            <person name="Beever R.E."/>
            <person name="Beffa R."/>
            <person name="Benoit I."/>
            <person name="Bouzid O."/>
            <person name="Brault B."/>
            <person name="Chen Z."/>
            <person name="Choquer M."/>
            <person name="Collemare J."/>
            <person name="Cotton P."/>
            <person name="Danchin E.G."/>
            <person name="Da Silva C."/>
            <person name="Gautier A."/>
            <person name="Giraud C."/>
            <person name="Giraud T."/>
            <person name="Gonzalez C."/>
            <person name="Grossetete S."/>
            <person name="Guldener U."/>
            <person name="Henrissat B."/>
            <person name="Howlett B.J."/>
            <person name="Kodira C."/>
            <person name="Kretschmer M."/>
            <person name="Lappartient A."/>
            <person name="Leroch M."/>
            <person name="Levis C."/>
            <person name="Mauceli E."/>
            <person name="Neuveglise C."/>
            <person name="Oeser B."/>
            <person name="Pearson M."/>
            <person name="Poulain J."/>
            <person name="Poussereau N."/>
            <person name="Quesneville H."/>
            <person name="Rascle C."/>
            <person name="Schumacher J."/>
            <person name="Segurens B."/>
            <person name="Sexton A."/>
            <person name="Silva E."/>
            <person name="Sirven C."/>
            <person name="Soanes D.M."/>
            <person name="Talbot N.J."/>
            <person name="Templeton M."/>
            <person name="Yandava C."/>
            <person name="Yarden O."/>
            <person name="Zeng Q."/>
            <person name="Rollins J.A."/>
            <person name="Lebrun M.H."/>
            <person name="Dickman M."/>
        </authorList>
    </citation>
    <scope>NUCLEOTIDE SEQUENCE [LARGE SCALE GENOMIC DNA]</scope>
    <source>
        <strain evidence="2">T4</strain>
    </source>
</reference>
<evidence type="ECO:0000313" key="1">
    <source>
        <dbReference type="EMBL" id="CCD55694.1"/>
    </source>
</evidence>
<protein>
    <submittedName>
        <fullName evidence="1">Uncharacterized protein</fullName>
    </submittedName>
</protein>
<proteinExistence type="predicted"/>
<dbReference type="InParanoid" id="G2YVP6"/>
<dbReference type="Proteomes" id="UP000008177">
    <property type="component" value="Unplaced contigs"/>
</dbReference>
<gene>
    <name evidence="1" type="ORF">BofuT4_uP152560.1</name>
</gene>
<sequence>MTFQPSFQGSSHGTIGRLKGFCLVKHLRNTSRKVHNVIVTVLGTRELIRGWIPSQSSHPAPTRRAIVLKREKELCNMKTALNLVE</sequence>
<dbReference type="AlphaFoldDB" id="G2YVP6"/>
<name>G2YVP6_BOTF4</name>
<dbReference type="EMBL" id="FQ790357">
    <property type="protein sequence ID" value="CCD55694.1"/>
    <property type="molecule type" value="Genomic_DNA"/>
</dbReference>
<accession>G2YVP6</accession>
<dbReference type="HOGENOM" id="CLU_2512384_0_0_1"/>
<evidence type="ECO:0000313" key="2">
    <source>
        <dbReference type="Proteomes" id="UP000008177"/>
    </source>
</evidence>